<protein>
    <submittedName>
        <fullName evidence="2">Uncharacterized protein</fullName>
    </submittedName>
</protein>
<sequence>MLAQLGEGQHAGAAAGEVGEGEGRVLVHDAEVPSGHGLDNPCYKLVDKSGQDRAKVRAFDCR</sequence>
<evidence type="ECO:0000256" key="1">
    <source>
        <dbReference type="SAM" id="MobiDB-lite"/>
    </source>
</evidence>
<organism evidence="2 3">
    <name type="scientific">Streptomyces subrutilus</name>
    <dbReference type="NCBI Taxonomy" id="36818"/>
    <lineage>
        <taxon>Bacteria</taxon>
        <taxon>Bacillati</taxon>
        <taxon>Actinomycetota</taxon>
        <taxon>Actinomycetes</taxon>
        <taxon>Kitasatosporales</taxon>
        <taxon>Streptomycetaceae</taxon>
        <taxon>Streptomyces</taxon>
    </lineage>
</organism>
<reference evidence="2" key="1">
    <citation type="journal article" date="2014" name="Int. J. Syst. Evol. Microbiol.">
        <title>Complete genome sequence of Corynebacterium casei LMG S-19264T (=DSM 44701T), isolated from a smear-ripened cheese.</title>
        <authorList>
            <consortium name="US DOE Joint Genome Institute (JGI-PGF)"/>
            <person name="Walter F."/>
            <person name="Albersmeier A."/>
            <person name="Kalinowski J."/>
            <person name="Ruckert C."/>
        </authorList>
    </citation>
    <scope>NUCLEOTIDE SEQUENCE</scope>
    <source>
        <strain evidence="2">JCM 4834</strain>
    </source>
</reference>
<name>A0A918RCW4_9ACTN</name>
<feature type="compositionally biased region" description="Low complexity" evidence="1">
    <location>
        <begin position="1"/>
        <end position="17"/>
    </location>
</feature>
<dbReference type="EMBL" id="BMVX01000033">
    <property type="protein sequence ID" value="GGZ92783.1"/>
    <property type="molecule type" value="Genomic_DNA"/>
</dbReference>
<gene>
    <name evidence="2" type="ORF">GCM10010371_60740</name>
</gene>
<evidence type="ECO:0000313" key="2">
    <source>
        <dbReference type="EMBL" id="GGZ92783.1"/>
    </source>
</evidence>
<proteinExistence type="predicted"/>
<dbReference type="Proteomes" id="UP000634660">
    <property type="component" value="Unassembled WGS sequence"/>
</dbReference>
<accession>A0A918RCW4</accession>
<evidence type="ECO:0000313" key="3">
    <source>
        <dbReference type="Proteomes" id="UP000634660"/>
    </source>
</evidence>
<dbReference type="AlphaFoldDB" id="A0A918RCW4"/>
<feature type="region of interest" description="Disordered" evidence="1">
    <location>
        <begin position="1"/>
        <end position="24"/>
    </location>
</feature>
<comment type="caution">
    <text evidence="2">The sequence shown here is derived from an EMBL/GenBank/DDBJ whole genome shotgun (WGS) entry which is preliminary data.</text>
</comment>
<reference evidence="2" key="2">
    <citation type="submission" date="2020-09" db="EMBL/GenBank/DDBJ databases">
        <authorList>
            <person name="Sun Q."/>
            <person name="Ohkuma M."/>
        </authorList>
    </citation>
    <scope>NUCLEOTIDE SEQUENCE</scope>
    <source>
        <strain evidence="2">JCM 4834</strain>
    </source>
</reference>